<sequence length="103" mass="11970">MAVKVVIERRVLPGHERNVLELLRQLRIRCLDEPGYISGETLRDSEDPHNLVVISTWFGLGDWKRWSQSPDRREFESRIRQHLAAPERVRVLLEGLSEQLSGA</sequence>
<dbReference type="SUPFAM" id="SSF54909">
    <property type="entry name" value="Dimeric alpha+beta barrel"/>
    <property type="match status" value="1"/>
</dbReference>
<dbReference type="AlphaFoldDB" id="A0A2A9HHM2"/>
<reference evidence="2 3" key="1">
    <citation type="submission" date="2017-09" db="EMBL/GenBank/DDBJ databases">
        <title>Sequencing the genomes of two abundant thermophiles in Great Basin hot springs: Thermocrinis jamiesonii and novel Chloroflexi Thermoflexus hugenholtzii.</title>
        <authorList>
            <person name="Hedlund B."/>
        </authorList>
    </citation>
    <scope>NUCLEOTIDE SEQUENCE [LARGE SCALE GENOMIC DNA]</scope>
    <source>
        <strain evidence="2 3">G233</strain>
    </source>
</reference>
<dbReference type="InterPro" id="IPR011008">
    <property type="entry name" value="Dimeric_a/b-barrel"/>
</dbReference>
<comment type="caution">
    <text evidence="2">The sequence shown here is derived from an EMBL/GenBank/DDBJ whole genome shotgun (WGS) entry which is preliminary data.</text>
</comment>
<feature type="domain" description="ABM" evidence="1">
    <location>
        <begin position="3"/>
        <end position="91"/>
    </location>
</feature>
<dbReference type="InterPro" id="IPR007138">
    <property type="entry name" value="ABM_dom"/>
</dbReference>
<evidence type="ECO:0000313" key="2">
    <source>
        <dbReference type="EMBL" id="PFG74600.1"/>
    </source>
</evidence>
<gene>
    <name evidence="2" type="ORF">A9A59_1837</name>
</gene>
<keyword evidence="3" id="KW-1185">Reference proteome</keyword>
<organism evidence="2 3">
    <name type="scientific">Tepidiforma thermophila (strain KCTC 52669 / CGMCC 1.13589 / G233)</name>
    <dbReference type="NCBI Taxonomy" id="2761530"/>
    <lineage>
        <taxon>Bacteria</taxon>
        <taxon>Bacillati</taxon>
        <taxon>Chloroflexota</taxon>
        <taxon>Tepidiformia</taxon>
        <taxon>Tepidiformales</taxon>
        <taxon>Tepidiformaceae</taxon>
        <taxon>Tepidiforma</taxon>
    </lineage>
</organism>
<dbReference type="EMBL" id="PDJQ01000001">
    <property type="protein sequence ID" value="PFG74600.1"/>
    <property type="molecule type" value="Genomic_DNA"/>
</dbReference>
<dbReference type="Pfam" id="PF03992">
    <property type="entry name" value="ABM"/>
    <property type="match status" value="1"/>
</dbReference>
<keyword evidence="2" id="KW-0560">Oxidoreductase</keyword>
<name>A0A2A9HHM2_TEPT2</name>
<proteinExistence type="predicted"/>
<dbReference type="GO" id="GO:0004497">
    <property type="term" value="F:monooxygenase activity"/>
    <property type="evidence" value="ECO:0007669"/>
    <property type="project" value="UniProtKB-KW"/>
</dbReference>
<dbReference type="Gene3D" id="3.30.70.100">
    <property type="match status" value="1"/>
</dbReference>
<evidence type="ECO:0000259" key="1">
    <source>
        <dbReference type="PROSITE" id="PS51725"/>
    </source>
</evidence>
<protein>
    <submittedName>
        <fullName evidence="2">Antibiotic biosynthesis monooxygenase</fullName>
    </submittedName>
</protein>
<dbReference type="PROSITE" id="PS51725">
    <property type="entry name" value="ABM"/>
    <property type="match status" value="1"/>
</dbReference>
<evidence type="ECO:0000313" key="3">
    <source>
        <dbReference type="Proteomes" id="UP000223071"/>
    </source>
</evidence>
<accession>A0A2A9HHM2</accession>
<dbReference type="RefSeq" id="WP_098503977.1">
    <property type="nucleotide sequence ID" value="NZ_PDJQ01000001.1"/>
</dbReference>
<dbReference type="Proteomes" id="UP000223071">
    <property type="component" value="Unassembled WGS sequence"/>
</dbReference>
<keyword evidence="2" id="KW-0503">Monooxygenase</keyword>